<evidence type="ECO:0008006" key="3">
    <source>
        <dbReference type="Google" id="ProtNLM"/>
    </source>
</evidence>
<dbReference type="InterPro" id="IPR013954">
    <property type="entry name" value="PNK3P"/>
</dbReference>
<dbReference type="NCBIfam" id="TIGR01662">
    <property type="entry name" value="HAD-SF-IIIA"/>
    <property type="match status" value="1"/>
</dbReference>
<dbReference type="AlphaFoldDB" id="A0A9P6T9T8"/>
<dbReference type="InterPro" id="IPR006551">
    <property type="entry name" value="Polynucleotide_phosphatase"/>
</dbReference>
<gene>
    <name evidence="1" type="ORF">CROQUDRAFT_659941</name>
</gene>
<dbReference type="InterPro" id="IPR027417">
    <property type="entry name" value="P-loop_NTPase"/>
</dbReference>
<sequence>MNNHFDKISTERLAPIFGKSMLDFRWLPSIEESCIHGTYGAPKPSSKIAAFDVDGTLIRVKSGKKFPNGQNDWLLWSSSIPKKLKQIHLEGFTILLISNQNFNGPKPEKDFERKIPQVARALGVPFRIFAAREKDRFRKPLTGMWDEFVANWNDGIQPDLQQSYYVGDAAGRPALGTTKKDWNDTDRKWALNVGVPFFTPEEFFLGQAPRTDFILSGFDPKSYDHDQPAWHPSTTPLAYGPILESTELGDNMECEKIEIVIFVGPPGIGKTTLYNQHFATRGYHHVNQDKLKTFEKCLESVRQTIGSGKPCVVDNTNPSQRTRSAYVKLARELQCEVRCLVFCSPIELARHNNVYRAIYRTEVESRQLLPGLAFEAFKKNFEEPSLDEGFDEIKRVNFIFNGSLGEREIWHKYLV</sequence>
<dbReference type="InterPro" id="IPR036412">
    <property type="entry name" value="HAD-like_sf"/>
</dbReference>
<dbReference type="SUPFAM" id="SSF56784">
    <property type="entry name" value="HAD-like"/>
    <property type="match status" value="1"/>
</dbReference>
<dbReference type="GO" id="GO:0003690">
    <property type="term" value="F:double-stranded DNA binding"/>
    <property type="evidence" value="ECO:0007669"/>
    <property type="project" value="TreeGrafter"/>
</dbReference>
<dbReference type="GO" id="GO:0006281">
    <property type="term" value="P:DNA repair"/>
    <property type="evidence" value="ECO:0007669"/>
    <property type="project" value="TreeGrafter"/>
</dbReference>
<dbReference type="EMBL" id="MU167294">
    <property type="protein sequence ID" value="KAG0144502.1"/>
    <property type="molecule type" value="Genomic_DNA"/>
</dbReference>
<name>A0A9P6T9T8_9BASI</name>
<dbReference type="Proteomes" id="UP000886653">
    <property type="component" value="Unassembled WGS sequence"/>
</dbReference>
<evidence type="ECO:0000313" key="2">
    <source>
        <dbReference type="Proteomes" id="UP000886653"/>
    </source>
</evidence>
<comment type="caution">
    <text evidence="1">The sequence shown here is derived from an EMBL/GenBank/DDBJ whole genome shotgun (WGS) entry which is preliminary data.</text>
</comment>
<dbReference type="GO" id="GO:0046404">
    <property type="term" value="F:ATP-dependent polydeoxyribonucleotide 5'-hydroxyl-kinase activity"/>
    <property type="evidence" value="ECO:0007669"/>
    <property type="project" value="TreeGrafter"/>
</dbReference>
<dbReference type="Gene3D" id="3.40.50.300">
    <property type="entry name" value="P-loop containing nucleotide triphosphate hydrolases"/>
    <property type="match status" value="1"/>
</dbReference>
<dbReference type="FunFam" id="3.40.50.1000:FF:000307">
    <property type="entry name" value="Polynucleotide kinase 3'-phosphatase, putative"/>
    <property type="match status" value="1"/>
</dbReference>
<organism evidence="1 2">
    <name type="scientific">Cronartium quercuum f. sp. fusiforme G11</name>
    <dbReference type="NCBI Taxonomy" id="708437"/>
    <lineage>
        <taxon>Eukaryota</taxon>
        <taxon>Fungi</taxon>
        <taxon>Dikarya</taxon>
        <taxon>Basidiomycota</taxon>
        <taxon>Pucciniomycotina</taxon>
        <taxon>Pucciniomycetes</taxon>
        <taxon>Pucciniales</taxon>
        <taxon>Coleosporiaceae</taxon>
        <taxon>Cronartium</taxon>
    </lineage>
</organism>
<dbReference type="SUPFAM" id="SSF52540">
    <property type="entry name" value="P-loop containing nucleoside triphosphate hydrolases"/>
    <property type="match status" value="1"/>
</dbReference>
<protein>
    <recommendedName>
        <fullName evidence="3">Bifunctional polynucleotide phosphatase/kinase</fullName>
    </recommendedName>
</protein>
<dbReference type="InterPro" id="IPR023214">
    <property type="entry name" value="HAD_sf"/>
</dbReference>
<dbReference type="FunFam" id="3.40.50.300:FF:000737">
    <property type="entry name" value="Bifunctional polynucleotide phosphatase/kinase"/>
    <property type="match status" value="1"/>
</dbReference>
<dbReference type="Pfam" id="PF13671">
    <property type="entry name" value="AAA_33"/>
    <property type="match status" value="1"/>
</dbReference>
<dbReference type="InterPro" id="IPR006549">
    <property type="entry name" value="HAD-SF_hydro_IIIA"/>
</dbReference>
<dbReference type="OrthoDB" id="19045at2759"/>
<accession>A0A9P6T9T8</accession>
<dbReference type="Pfam" id="PF08645">
    <property type="entry name" value="PNK3P"/>
    <property type="match status" value="1"/>
</dbReference>
<evidence type="ECO:0000313" key="1">
    <source>
        <dbReference type="EMBL" id="KAG0144502.1"/>
    </source>
</evidence>
<dbReference type="GO" id="GO:0046403">
    <property type="term" value="F:polynucleotide 3'-phosphatase activity"/>
    <property type="evidence" value="ECO:0007669"/>
    <property type="project" value="TreeGrafter"/>
</dbReference>
<proteinExistence type="predicted"/>
<keyword evidence="2" id="KW-1185">Reference proteome</keyword>
<dbReference type="NCBIfam" id="TIGR01664">
    <property type="entry name" value="DNA-3'-Pase"/>
    <property type="match status" value="1"/>
</dbReference>
<dbReference type="PANTHER" id="PTHR12083">
    <property type="entry name" value="BIFUNCTIONAL POLYNUCLEOTIDE PHOSPHATASE/KINASE"/>
    <property type="match status" value="1"/>
</dbReference>
<dbReference type="PANTHER" id="PTHR12083:SF9">
    <property type="entry name" value="BIFUNCTIONAL POLYNUCLEOTIDE PHOSPHATASE_KINASE"/>
    <property type="match status" value="1"/>
</dbReference>
<reference evidence="1" key="1">
    <citation type="submission" date="2013-11" db="EMBL/GenBank/DDBJ databases">
        <title>Genome sequence of the fusiform rust pathogen reveals effectors for host alternation and coevolution with pine.</title>
        <authorList>
            <consortium name="DOE Joint Genome Institute"/>
            <person name="Smith K."/>
            <person name="Pendleton A."/>
            <person name="Kubisiak T."/>
            <person name="Anderson C."/>
            <person name="Salamov A."/>
            <person name="Aerts A."/>
            <person name="Riley R."/>
            <person name="Clum A."/>
            <person name="Lindquist E."/>
            <person name="Ence D."/>
            <person name="Campbell M."/>
            <person name="Kronenberg Z."/>
            <person name="Feau N."/>
            <person name="Dhillon B."/>
            <person name="Hamelin R."/>
            <person name="Burleigh J."/>
            <person name="Smith J."/>
            <person name="Yandell M."/>
            <person name="Nelson C."/>
            <person name="Grigoriev I."/>
            <person name="Davis J."/>
        </authorList>
    </citation>
    <scope>NUCLEOTIDE SEQUENCE</scope>
    <source>
        <strain evidence="1">G11</strain>
    </source>
</reference>
<dbReference type="Gene3D" id="3.40.50.1000">
    <property type="entry name" value="HAD superfamily/HAD-like"/>
    <property type="match status" value="1"/>
</dbReference>